<reference evidence="2 3" key="1">
    <citation type="submission" date="2022-11" db="EMBL/GenBank/DDBJ databases">
        <title>Minimal conservation of predation-associated metabolite biosynthetic gene clusters underscores biosynthetic potential of Myxococcota including descriptions for ten novel species: Archangium lansinium sp. nov., Myxococcus landrumus sp. nov., Nannocystis bai.</title>
        <authorList>
            <person name="Ahearne A."/>
            <person name="Stevens C."/>
            <person name="Phillips K."/>
        </authorList>
    </citation>
    <scope>NUCLEOTIDE SEQUENCE [LARGE SCALE GENOMIC DNA]</scope>
    <source>
        <strain evidence="2 3">MIWBW</strain>
    </source>
</reference>
<dbReference type="Proteomes" id="UP001207654">
    <property type="component" value="Unassembled WGS sequence"/>
</dbReference>
<sequence>MESQGVNELLERVLGLEGLSVLGASLQHHGLEIQVQPQLTARRCGICNDFWRGYDQLPMRRWRHLSLERTPVWLSYATRRVKCPNHGVRVERVPWATHGSFFTTELEQMMPWLSHRLGRPATCRMLGLSWHTAERLLHRPVVLMPDLKRIEERYVIGANTLSLRCHSQDLATVMARLEVPGMNGTVGPSLAC</sequence>
<gene>
    <name evidence="2" type="ORF">OV287_11920</name>
</gene>
<evidence type="ECO:0000259" key="1">
    <source>
        <dbReference type="Pfam" id="PF13542"/>
    </source>
</evidence>
<name>A0ABT4A1F6_9BACT</name>
<organism evidence="2 3">
    <name type="scientific">Archangium lansingense</name>
    <dbReference type="NCBI Taxonomy" id="2995310"/>
    <lineage>
        <taxon>Bacteria</taxon>
        <taxon>Pseudomonadati</taxon>
        <taxon>Myxococcota</taxon>
        <taxon>Myxococcia</taxon>
        <taxon>Myxococcales</taxon>
        <taxon>Cystobacterineae</taxon>
        <taxon>Archangiaceae</taxon>
        <taxon>Archangium</taxon>
    </lineage>
</organism>
<comment type="caution">
    <text evidence="2">The sequence shown here is derived from an EMBL/GenBank/DDBJ whole genome shotgun (WGS) entry which is preliminary data.</text>
</comment>
<accession>A0ABT4A1F6</accession>
<keyword evidence="3" id="KW-1185">Reference proteome</keyword>
<dbReference type="InterPro" id="IPR032877">
    <property type="entry name" value="Transposase_HTH"/>
</dbReference>
<dbReference type="EMBL" id="JAPNKA010000001">
    <property type="protein sequence ID" value="MCY1075201.1"/>
    <property type="molecule type" value="Genomic_DNA"/>
</dbReference>
<feature type="domain" description="Transposase IS204/IS1001/IS1096/IS1165 helix-turn-helix" evidence="1">
    <location>
        <begin position="91"/>
        <end position="139"/>
    </location>
</feature>
<dbReference type="Pfam" id="PF13542">
    <property type="entry name" value="HTH_Tnp_ISL3"/>
    <property type="match status" value="1"/>
</dbReference>
<proteinExistence type="predicted"/>
<dbReference type="RefSeq" id="WP_267534147.1">
    <property type="nucleotide sequence ID" value="NZ_JAPNKA010000001.1"/>
</dbReference>
<evidence type="ECO:0000313" key="3">
    <source>
        <dbReference type="Proteomes" id="UP001207654"/>
    </source>
</evidence>
<protein>
    <recommendedName>
        <fullName evidence="1">Transposase IS204/IS1001/IS1096/IS1165 helix-turn-helix domain-containing protein</fullName>
    </recommendedName>
</protein>
<evidence type="ECO:0000313" key="2">
    <source>
        <dbReference type="EMBL" id="MCY1075201.1"/>
    </source>
</evidence>